<dbReference type="Pfam" id="PF13621">
    <property type="entry name" value="Cupin_8"/>
    <property type="match status" value="1"/>
</dbReference>
<name>A0A4T0FTM4_9BASI</name>
<evidence type="ECO:0000259" key="1">
    <source>
        <dbReference type="PROSITE" id="PS51184"/>
    </source>
</evidence>
<feature type="domain" description="JmjC" evidence="1">
    <location>
        <begin position="120"/>
        <end position="304"/>
    </location>
</feature>
<dbReference type="PANTHER" id="PTHR12461">
    <property type="entry name" value="HYPOXIA-INDUCIBLE FACTOR 1 ALPHA INHIBITOR-RELATED"/>
    <property type="match status" value="1"/>
</dbReference>
<dbReference type="OrthoDB" id="424465at2759"/>
<evidence type="ECO:0000313" key="2">
    <source>
        <dbReference type="EMBL" id="TIA92102.1"/>
    </source>
</evidence>
<gene>
    <name evidence="2" type="ORF">E3P99_00707</name>
</gene>
<protein>
    <recommendedName>
        <fullName evidence="1">JmjC domain-containing protein</fullName>
    </recommendedName>
</protein>
<reference evidence="2 3" key="1">
    <citation type="submission" date="2019-03" db="EMBL/GenBank/DDBJ databases">
        <title>Sequencing 23 genomes of Wallemia ichthyophaga.</title>
        <authorList>
            <person name="Gostincar C."/>
        </authorList>
    </citation>
    <scope>NUCLEOTIDE SEQUENCE [LARGE SCALE GENOMIC DNA]</scope>
    <source>
        <strain evidence="2 3">EXF-5753</strain>
    </source>
</reference>
<sequence>MTTTTTKIANAIEALIEDYHDFNASYAHEYDSFDELHRAVNSNTPAVFKGVARDWPAMRKWDDEYLANSVGDIEIATTPLGNADALVRVGDKDLLVEPLNQQMSMRDFLQQLHSKKGDVVYLQSQNGNLSFPEFALLAKDVPLSIAQMENIMGTKPDAVNIWIGGSESVTSLHHDPYENIYVVIKGTKTFNLFPPVDEYCLGFEHYQRGKYVRDESGELIVEGLDGHVPWTPIDPCLSKEENIERVAQFSLSRCMTVTVNAGDALYLPSGWFHHVMQDGDPCIATNYWFDQAYDGERYSMRQFYNKMINVLRE</sequence>
<dbReference type="Proteomes" id="UP000310189">
    <property type="component" value="Unassembled WGS sequence"/>
</dbReference>
<dbReference type="EMBL" id="SPNW01000008">
    <property type="protein sequence ID" value="TIA92102.1"/>
    <property type="molecule type" value="Genomic_DNA"/>
</dbReference>
<dbReference type="Gene3D" id="2.60.120.10">
    <property type="entry name" value="Jelly Rolls"/>
    <property type="match status" value="1"/>
</dbReference>
<dbReference type="SMART" id="SM00558">
    <property type="entry name" value="JmjC"/>
    <property type="match status" value="1"/>
</dbReference>
<keyword evidence="3" id="KW-1185">Reference proteome</keyword>
<dbReference type="AlphaFoldDB" id="A0A4T0FTM4"/>
<accession>A0A4T0FTM4</accession>
<dbReference type="InterPro" id="IPR003347">
    <property type="entry name" value="JmjC_dom"/>
</dbReference>
<evidence type="ECO:0000313" key="3">
    <source>
        <dbReference type="Proteomes" id="UP000310189"/>
    </source>
</evidence>
<comment type="caution">
    <text evidence="2">The sequence shown here is derived from an EMBL/GenBank/DDBJ whole genome shotgun (WGS) entry which is preliminary data.</text>
</comment>
<proteinExistence type="predicted"/>
<dbReference type="PANTHER" id="PTHR12461:SF99">
    <property type="entry name" value="BIFUNCTIONAL PEPTIDASE AND (3S)-LYSYL HYDROXYLASE JMJD7"/>
    <property type="match status" value="1"/>
</dbReference>
<dbReference type="PROSITE" id="PS51184">
    <property type="entry name" value="JMJC"/>
    <property type="match status" value="1"/>
</dbReference>
<dbReference type="InterPro" id="IPR014710">
    <property type="entry name" value="RmlC-like_jellyroll"/>
</dbReference>
<dbReference type="InterPro" id="IPR041667">
    <property type="entry name" value="Cupin_8"/>
</dbReference>
<organism evidence="2 3">
    <name type="scientific">Wallemia hederae</name>
    <dbReference type="NCBI Taxonomy" id="1540922"/>
    <lineage>
        <taxon>Eukaryota</taxon>
        <taxon>Fungi</taxon>
        <taxon>Dikarya</taxon>
        <taxon>Basidiomycota</taxon>
        <taxon>Wallemiomycotina</taxon>
        <taxon>Wallemiomycetes</taxon>
        <taxon>Wallemiales</taxon>
        <taxon>Wallemiaceae</taxon>
        <taxon>Wallemia</taxon>
    </lineage>
</organism>
<dbReference type="SUPFAM" id="SSF51197">
    <property type="entry name" value="Clavaminate synthase-like"/>
    <property type="match status" value="1"/>
</dbReference>